<proteinExistence type="predicted"/>
<evidence type="ECO:0000313" key="2">
    <source>
        <dbReference type="EMBL" id="KKD49213.1"/>
    </source>
</evidence>
<dbReference type="EMBL" id="JYOM01000006">
    <property type="protein sequence ID" value="KKD49213.1"/>
    <property type="molecule type" value="Genomic_DNA"/>
</dbReference>
<accession>A0A7X1C6I6</accession>
<dbReference type="PROSITE" id="PS51725">
    <property type="entry name" value="ABM"/>
    <property type="match status" value="1"/>
</dbReference>
<keyword evidence="3" id="KW-0560">Oxidoreductase</keyword>
<dbReference type="PANTHER" id="PTHR33336">
    <property type="entry name" value="QUINOL MONOOXYGENASE YGIN-RELATED"/>
    <property type="match status" value="1"/>
</dbReference>
<dbReference type="InterPro" id="IPR007138">
    <property type="entry name" value="ABM_dom"/>
</dbReference>
<feature type="domain" description="ABM" evidence="1">
    <location>
        <begin position="2"/>
        <end position="90"/>
    </location>
</feature>
<dbReference type="Proteomes" id="UP000033536">
    <property type="component" value="Unassembled WGS sequence"/>
</dbReference>
<comment type="caution">
    <text evidence="3">The sequence shown here is derived from an EMBL/GenBank/DDBJ whole genome shotgun (WGS) entry which is preliminary data.</text>
</comment>
<evidence type="ECO:0000313" key="4">
    <source>
        <dbReference type="Proteomes" id="UP000033536"/>
    </source>
</evidence>
<gene>
    <name evidence="3" type="ORF">HB897_06935</name>
    <name evidence="2" type="ORF">UQ68_02525</name>
</gene>
<dbReference type="Proteomes" id="UP000523362">
    <property type="component" value="Unassembled WGS sequence"/>
</dbReference>
<organism evidence="3 5">
    <name type="scientific">Listeria seeligeri</name>
    <dbReference type="NCBI Taxonomy" id="1640"/>
    <lineage>
        <taxon>Bacteria</taxon>
        <taxon>Bacillati</taxon>
        <taxon>Bacillota</taxon>
        <taxon>Bacilli</taxon>
        <taxon>Bacillales</taxon>
        <taxon>Listeriaceae</taxon>
        <taxon>Listeria</taxon>
    </lineage>
</organism>
<keyword evidence="4" id="KW-1185">Reference proteome</keyword>
<dbReference type="InterPro" id="IPR011008">
    <property type="entry name" value="Dimeric_a/b-barrel"/>
</dbReference>
<evidence type="ECO:0000313" key="5">
    <source>
        <dbReference type="Proteomes" id="UP000523362"/>
    </source>
</evidence>
<dbReference type="Pfam" id="PF03992">
    <property type="entry name" value="ABM"/>
    <property type="match status" value="1"/>
</dbReference>
<dbReference type="EMBL" id="JAARRG010000003">
    <property type="protein sequence ID" value="MBC1485960.1"/>
    <property type="molecule type" value="Genomic_DNA"/>
</dbReference>
<evidence type="ECO:0000259" key="1">
    <source>
        <dbReference type="PROSITE" id="PS51725"/>
    </source>
</evidence>
<dbReference type="Gene3D" id="3.30.70.100">
    <property type="match status" value="1"/>
</dbReference>
<reference evidence="2 4" key="1">
    <citation type="submission" date="2015-02" db="EMBL/GenBank/DDBJ databases">
        <title>Sequencing of Listeria spp. dairy environmental strains.</title>
        <authorList>
            <person name="Muhterem-Uyar M."/>
            <person name="Wagner M."/>
            <person name="Schmitz-Esser S."/>
            <person name="Stessl B."/>
        </authorList>
    </citation>
    <scope>NUCLEOTIDE SEQUENCE [LARGE SCALE GENOMIC DNA]</scope>
    <source>
        <strain evidence="2 4">7KSM</strain>
    </source>
</reference>
<evidence type="ECO:0000313" key="3">
    <source>
        <dbReference type="EMBL" id="MBC1485960.1"/>
    </source>
</evidence>
<dbReference type="SUPFAM" id="SSF54909">
    <property type="entry name" value="Dimeric alpha+beta barrel"/>
    <property type="match status" value="1"/>
</dbReference>
<reference evidence="3 5" key="2">
    <citation type="submission" date="2020-03" db="EMBL/GenBank/DDBJ databases">
        <title>Soil Listeria distribution.</title>
        <authorList>
            <person name="Liao J."/>
            <person name="Wiedmann M."/>
        </authorList>
    </citation>
    <scope>NUCLEOTIDE SEQUENCE [LARGE SCALE GENOMIC DNA]</scope>
    <source>
        <strain evidence="3 5">FSL L7-1560</strain>
    </source>
</reference>
<name>A0A7X1C6I6_LISSE</name>
<dbReference type="GO" id="GO:0004497">
    <property type="term" value="F:monooxygenase activity"/>
    <property type="evidence" value="ECO:0007669"/>
    <property type="project" value="UniProtKB-KW"/>
</dbReference>
<keyword evidence="3" id="KW-0503">Monooxygenase</keyword>
<dbReference type="AlphaFoldDB" id="A0A7X1C6I6"/>
<dbReference type="InterPro" id="IPR050744">
    <property type="entry name" value="AI-2_Isomerase_LsrG"/>
</dbReference>
<sequence>MLYIEAKVQVNPTLIEEFLAEVKLVIAGSLQEEGNHDYELVRSVDEINTFYILEKWADDTAIKLHNSTAHYKKFKQNIPTFLTRPIEVALLSPVEK</sequence>
<dbReference type="PANTHER" id="PTHR33336:SF3">
    <property type="entry name" value="ABM DOMAIN-CONTAINING PROTEIN"/>
    <property type="match status" value="1"/>
</dbReference>
<dbReference type="RefSeq" id="WP_003753853.1">
    <property type="nucleotide sequence ID" value="NZ_CP124268.1"/>
</dbReference>
<protein>
    <submittedName>
        <fullName evidence="3">Antibiotic biosynthesis monooxygenase</fullName>
    </submittedName>
    <submittedName>
        <fullName evidence="2">Monooxygenase ycnE</fullName>
    </submittedName>
</protein>